<feature type="domain" description="DNA methylase adenine-specific" evidence="7">
    <location>
        <begin position="307"/>
        <end position="600"/>
    </location>
</feature>
<dbReference type="Proteomes" id="UP000007319">
    <property type="component" value="Plasmid AZOBR_p2"/>
</dbReference>
<evidence type="ECO:0000313" key="9">
    <source>
        <dbReference type="Proteomes" id="UP000007319"/>
    </source>
</evidence>
<dbReference type="KEGG" id="abs:AZOBR_p230089"/>
<dbReference type="GO" id="GO:0003677">
    <property type="term" value="F:DNA binding"/>
    <property type="evidence" value="ECO:0007669"/>
    <property type="project" value="InterPro"/>
</dbReference>
<keyword evidence="9" id="KW-1185">Reference proteome</keyword>
<evidence type="ECO:0000256" key="2">
    <source>
        <dbReference type="ARBA" id="ARBA00011900"/>
    </source>
</evidence>
<protein>
    <recommendedName>
        <fullName evidence="2">site-specific DNA-methyltransferase (adenine-specific)</fullName>
        <ecNumber evidence="2">2.1.1.72</ecNumber>
    </recommendedName>
</protein>
<evidence type="ECO:0000256" key="1">
    <source>
        <dbReference type="ARBA" id="ARBA00006594"/>
    </source>
</evidence>
<dbReference type="AlphaFoldDB" id="A0A9P1JXV0"/>
<dbReference type="RefSeq" id="WP_014242091.1">
    <property type="nucleotide sequence ID" value="NC_016618.1"/>
</dbReference>
<dbReference type="PRINTS" id="PR00507">
    <property type="entry name" value="N12N6MTFRASE"/>
</dbReference>
<dbReference type="GO" id="GO:0032259">
    <property type="term" value="P:methylation"/>
    <property type="evidence" value="ECO:0007669"/>
    <property type="project" value="UniProtKB-KW"/>
</dbReference>
<dbReference type="SUPFAM" id="SSF53335">
    <property type="entry name" value="S-adenosyl-L-methionine-dependent methyltransferases"/>
    <property type="match status" value="1"/>
</dbReference>
<dbReference type="InterPro" id="IPR050953">
    <property type="entry name" value="N4_N6_ade-DNA_methylase"/>
</dbReference>
<dbReference type="InterPro" id="IPR003356">
    <property type="entry name" value="DNA_methylase_A-5"/>
</dbReference>
<sequence length="992" mass="109082">MNADDLVHRLDALCELLGYSASSTFLTSADVQDGRPLPHAIREALRTIGVSGVFAMKDGSATGRLKAVVYVATAVGEDDVHRLRKEVWTQGVVPFLVIVMIDRVLVCSGFEPPSRNAHVVRGELLQNHKLAQLSAERLRSSITWQDFDITASSKVDDELLAAIQELSKQIRQDNIALKDRPDLVSALIGRFLYLYVLIDRGIVSQRWLDNTVLGGRGVRNFISDALSAARSGGARRWGRNDAFVVFDALDAAINGSVFPIVEADRTLLDDESCRLIHCVLRAGEKLKSGGRQLSFFDISYRVIRTETISALYERFVALKGLQPKKDKGVFYTPPCLADHVLDRIEETAPLDRNSRLLDPAAGSGIFLVGAFRRIMERHAPAGGWRLANLHEARALLTDCIHGIEELPEAANVCRFSLYLTLLDYVGQVPIEALREAFGEEKFLPSLSDNIYARDAFSNPFGSRRFTHVVGNPPWSQEGGQKDRTNQTRDKKASSAALEEFKKRLDGKAEPVGHNRLADLFFWLGTRLAEEGATLGFVMPARSLIGKHSNGFAKAVAARTTPTFIGNLAHLRRKLFDGAEAAACLVITRNRAPDRDDKVSIYRPLLSSLPLGKNFPIWLLPAGPTDIQAFLVRDLREGAAGWFEQAMLSALDRRTLRALSTWTSAKALSLSDFLDRSNLVMHKGLSPAYTGVERRKVDGRTEQISPLTAGELDRIPANYRARFAGDVVLLPRTPGQLAIHLAGPHQFPSTFNVIHPAERDSPTEDETTGPREKNKAWCDAVPALLAYFNSGLVNYFSSLYAPTYLIDAMRFERDDLLQVPCPFRDLTDPNLLAIGDAVDVDEAILDAMGAGDEFRSAFREFQSFRKDFGNAQVPESAFEEPNDGELRSYLARLQAELEAAGNVGGRATCEAPLDTKIDGRRNVTILIGGASRNELPPPPSGGFLGASSVAVSNSAQAAVLVKSVARYAWTVEQAVADAAALRSDISKLQRMRR</sequence>
<gene>
    <name evidence="8" type="ORF">AZOBR_p230089</name>
</gene>
<dbReference type="PANTHER" id="PTHR33841">
    <property type="entry name" value="DNA METHYLTRANSFERASE YEEA-RELATED"/>
    <property type="match status" value="1"/>
</dbReference>
<dbReference type="PANTHER" id="PTHR33841:SF1">
    <property type="entry name" value="DNA METHYLTRANSFERASE A"/>
    <property type="match status" value="1"/>
</dbReference>
<evidence type="ECO:0000256" key="6">
    <source>
        <dbReference type="SAM" id="MobiDB-lite"/>
    </source>
</evidence>
<evidence type="ECO:0000313" key="8">
    <source>
        <dbReference type="EMBL" id="CCD01748.1"/>
    </source>
</evidence>
<feature type="compositionally biased region" description="Basic and acidic residues" evidence="6">
    <location>
        <begin position="479"/>
        <end position="491"/>
    </location>
</feature>
<comment type="similarity">
    <text evidence="1">Belongs to the N(4)/N(6)-methyltransferase family.</text>
</comment>
<dbReference type="GO" id="GO:0008170">
    <property type="term" value="F:N-methyltransferase activity"/>
    <property type="evidence" value="ECO:0007669"/>
    <property type="project" value="InterPro"/>
</dbReference>
<reference evidence="8 9" key="1">
    <citation type="journal article" date="2011" name="PLoS Genet.">
        <title>Azospirillum genomes reveal transition of bacteria from aquatic to terrestrial environments.</title>
        <authorList>
            <person name="Wisniewski-Dye F."/>
            <person name="Borziak K."/>
            <person name="Khalsa-Moyers G."/>
            <person name="Alexandre G."/>
            <person name="Sukharnikov L.O."/>
            <person name="Wuichet K."/>
            <person name="Hurst G.B."/>
            <person name="McDonald W.H."/>
            <person name="Robertson J.S."/>
            <person name="Barbe V."/>
            <person name="Calteau A."/>
            <person name="Rouy Z."/>
            <person name="Mangenot S."/>
            <person name="Prigent-Combaret C."/>
            <person name="Normand P."/>
            <person name="Boyer M."/>
            <person name="Siguier P."/>
            <person name="Dessaux Y."/>
            <person name="Elmerich C."/>
            <person name="Condemine G."/>
            <person name="Krishnen G."/>
            <person name="Kennedy I."/>
            <person name="Paterson A.H."/>
            <person name="Gonzalez V."/>
            <person name="Mavingui P."/>
            <person name="Zhulin I.B."/>
        </authorList>
    </citation>
    <scope>NUCLEOTIDE SEQUENCE [LARGE SCALE GENOMIC DNA]</scope>
    <source>
        <strain evidence="8 9">Sp245</strain>
    </source>
</reference>
<name>A0A9P1JXV0_9PROT</name>
<geneLocation type="plasmid" evidence="8 9">
    <name>AZOBR_p2</name>
</geneLocation>
<evidence type="ECO:0000256" key="5">
    <source>
        <dbReference type="ARBA" id="ARBA00047942"/>
    </source>
</evidence>
<dbReference type="Pfam" id="PF02384">
    <property type="entry name" value="N6_Mtase"/>
    <property type="match status" value="1"/>
</dbReference>
<comment type="catalytic activity">
    <reaction evidence="5">
        <text>a 2'-deoxyadenosine in DNA + S-adenosyl-L-methionine = an N(6)-methyl-2'-deoxyadenosine in DNA + S-adenosyl-L-homocysteine + H(+)</text>
        <dbReference type="Rhea" id="RHEA:15197"/>
        <dbReference type="Rhea" id="RHEA-COMP:12418"/>
        <dbReference type="Rhea" id="RHEA-COMP:12419"/>
        <dbReference type="ChEBI" id="CHEBI:15378"/>
        <dbReference type="ChEBI" id="CHEBI:57856"/>
        <dbReference type="ChEBI" id="CHEBI:59789"/>
        <dbReference type="ChEBI" id="CHEBI:90615"/>
        <dbReference type="ChEBI" id="CHEBI:90616"/>
        <dbReference type="EC" id="2.1.1.72"/>
    </reaction>
</comment>
<keyword evidence="3" id="KW-0489">Methyltransferase</keyword>
<keyword evidence="4" id="KW-0808">Transferase</keyword>
<dbReference type="GO" id="GO:0009007">
    <property type="term" value="F:site-specific DNA-methyltransferase (adenine-specific) activity"/>
    <property type="evidence" value="ECO:0007669"/>
    <property type="project" value="UniProtKB-EC"/>
</dbReference>
<accession>A0A9P1JXV0</accession>
<dbReference type="EC" id="2.1.1.72" evidence="2"/>
<feature type="region of interest" description="Disordered" evidence="6">
    <location>
        <begin position="469"/>
        <end position="491"/>
    </location>
</feature>
<dbReference type="Gene3D" id="3.40.50.150">
    <property type="entry name" value="Vaccinia Virus protein VP39"/>
    <property type="match status" value="1"/>
</dbReference>
<evidence type="ECO:0000256" key="4">
    <source>
        <dbReference type="ARBA" id="ARBA00022679"/>
    </source>
</evidence>
<proteinExistence type="inferred from homology"/>
<keyword evidence="8" id="KW-0614">Plasmid</keyword>
<organism evidence="8 9">
    <name type="scientific">Azospirillum baldaniorum</name>
    <dbReference type="NCBI Taxonomy" id="1064539"/>
    <lineage>
        <taxon>Bacteria</taxon>
        <taxon>Pseudomonadati</taxon>
        <taxon>Pseudomonadota</taxon>
        <taxon>Alphaproteobacteria</taxon>
        <taxon>Rhodospirillales</taxon>
        <taxon>Azospirillaceae</taxon>
        <taxon>Azospirillum</taxon>
    </lineage>
</organism>
<evidence type="ECO:0000259" key="7">
    <source>
        <dbReference type="Pfam" id="PF02384"/>
    </source>
</evidence>
<dbReference type="InterPro" id="IPR029063">
    <property type="entry name" value="SAM-dependent_MTases_sf"/>
</dbReference>
<dbReference type="EMBL" id="HE577329">
    <property type="protein sequence ID" value="CCD01748.1"/>
    <property type="molecule type" value="Genomic_DNA"/>
</dbReference>
<evidence type="ECO:0000256" key="3">
    <source>
        <dbReference type="ARBA" id="ARBA00022603"/>
    </source>
</evidence>